<dbReference type="PROSITE" id="PS50850">
    <property type="entry name" value="MFS"/>
    <property type="match status" value="1"/>
</dbReference>
<comment type="subcellular location">
    <subcellularLocation>
        <location evidence="1">Membrane</location>
        <topology evidence="1">Multi-pass membrane protein</topology>
    </subcellularLocation>
</comment>
<feature type="transmembrane region" description="Helical" evidence="5">
    <location>
        <begin position="212"/>
        <end position="233"/>
    </location>
</feature>
<dbReference type="SUPFAM" id="SSF103473">
    <property type="entry name" value="MFS general substrate transporter"/>
    <property type="match status" value="1"/>
</dbReference>
<dbReference type="GO" id="GO:0016020">
    <property type="term" value="C:membrane"/>
    <property type="evidence" value="ECO:0007669"/>
    <property type="project" value="UniProtKB-SubCell"/>
</dbReference>
<dbReference type="RefSeq" id="WP_254288315.1">
    <property type="nucleotide sequence ID" value="NZ_JAMLDY010000005.1"/>
</dbReference>
<evidence type="ECO:0000256" key="3">
    <source>
        <dbReference type="ARBA" id="ARBA00022989"/>
    </source>
</evidence>
<sequence>MTRGRYPWVLVALLWVASFLNAADRSILVATMPQIRDAFGLSATQLALVSSIFFWVYAFAAFVSGRIGDATRRSRVIAYGLVFWSIATGAMSLAAGFGMLLAIRAAVALGESSYYPSATALIGDWHGDRMRSRALSLHQTGLFAGAGIGALAAGMIADRFGWRAPFLVFAGVGIVWAVILIRFLRDPGDLAPKPAIAPADGPLRTILRTPAALILCGVFFLANGASTGVMVWAPTFAHDRLGLDLTGSALLGSATINLAGFLSVPVGGLVADLLRRRFALGRFHTLAIGLGIAGLCLLPLVLAKTASAVAIVLVASSVGKGLFDGCIYAAMHDIVPPPARATAVGLMTTLGFIGAGLSPLLVAQIAGRFGLAAGMTSLALAYFAAVAVIVAMRRPALRAIATVAH</sequence>
<dbReference type="PANTHER" id="PTHR11662">
    <property type="entry name" value="SOLUTE CARRIER FAMILY 17"/>
    <property type="match status" value="1"/>
</dbReference>
<keyword evidence="8" id="KW-1185">Reference proteome</keyword>
<evidence type="ECO:0000259" key="6">
    <source>
        <dbReference type="PROSITE" id="PS50850"/>
    </source>
</evidence>
<feature type="transmembrane region" description="Helical" evidence="5">
    <location>
        <begin position="76"/>
        <end position="95"/>
    </location>
</feature>
<feature type="transmembrane region" description="Helical" evidence="5">
    <location>
        <begin position="101"/>
        <end position="123"/>
    </location>
</feature>
<dbReference type="Gene3D" id="1.20.1250.20">
    <property type="entry name" value="MFS general substrate transporter like domains"/>
    <property type="match status" value="1"/>
</dbReference>
<comment type="caution">
    <text evidence="7">The sequence shown here is derived from an EMBL/GenBank/DDBJ whole genome shotgun (WGS) entry which is preliminary data.</text>
</comment>
<evidence type="ECO:0000256" key="5">
    <source>
        <dbReference type="SAM" id="Phobius"/>
    </source>
</evidence>
<evidence type="ECO:0000313" key="7">
    <source>
        <dbReference type="EMBL" id="MCP3734307.1"/>
    </source>
</evidence>
<dbReference type="AlphaFoldDB" id="A0A9X2KPV2"/>
<organism evidence="7 8">
    <name type="scientific">Sphingomonas liriopis</name>
    <dbReference type="NCBI Taxonomy" id="2949094"/>
    <lineage>
        <taxon>Bacteria</taxon>
        <taxon>Pseudomonadati</taxon>
        <taxon>Pseudomonadota</taxon>
        <taxon>Alphaproteobacteria</taxon>
        <taxon>Sphingomonadales</taxon>
        <taxon>Sphingomonadaceae</taxon>
        <taxon>Sphingomonas</taxon>
    </lineage>
</organism>
<reference evidence="7" key="1">
    <citation type="submission" date="2022-05" db="EMBL/GenBank/DDBJ databases">
        <title>Sphingomonas sp. strain RP10 Genome sequencing and assembly.</title>
        <authorList>
            <person name="Kim I."/>
        </authorList>
    </citation>
    <scope>NUCLEOTIDE SEQUENCE</scope>
    <source>
        <strain evidence="7">RP10</strain>
    </source>
</reference>
<accession>A0A9X2KPV2</accession>
<gene>
    <name evidence="7" type="ORF">M9979_05370</name>
</gene>
<feature type="domain" description="Major facilitator superfamily (MFS) profile" evidence="6">
    <location>
        <begin position="10"/>
        <end position="399"/>
    </location>
</feature>
<dbReference type="GO" id="GO:0022857">
    <property type="term" value="F:transmembrane transporter activity"/>
    <property type="evidence" value="ECO:0007669"/>
    <property type="project" value="InterPro"/>
</dbReference>
<feature type="transmembrane region" description="Helical" evidence="5">
    <location>
        <begin position="162"/>
        <end position="184"/>
    </location>
</feature>
<keyword evidence="4 5" id="KW-0472">Membrane</keyword>
<feature type="transmembrane region" description="Helical" evidence="5">
    <location>
        <begin position="135"/>
        <end position="156"/>
    </location>
</feature>
<protein>
    <submittedName>
        <fullName evidence="7">MFS transporter</fullName>
    </submittedName>
</protein>
<feature type="transmembrane region" description="Helical" evidence="5">
    <location>
        <begin position="245"/>
        <end position="271"/>
    </location>
</feature>
<dbReference type="EMBL" id="JAMLDY010000005">
    <property type="protein sequence ID" value="MCP3734307.1"/>
    <property type="molecule type" value="Genomic_DNA"/>
</dbReference>
<feature type="transmembrane region" description="Helical" evidence="5">
    <location>
        <begin position="343"/>
        <end position="363"/>
    </location>
</feature>
<dbReference type="InterPro" id="IPR011701">
    <property type="entry name" value="MFS"/>
</dbReference>
<dbReference type="InterPro" id="IPR050382">
    <property type="entry name" value="MFS_Na/Anion_cotransporter"/>
</dbReference>
<dbReference type="InterPro" id="IPR036259">
    <property type="entry name" value="MFS_trans_sf"/>
</dbReference>
<evidence type="ECO:0000313" key="8">
    <source>
        <dbReference type="Proteomes" id="UP001139486"/>
    </source>
</evidence>
<evidence type="ECO:0000256" key="1">
    <source>
        <dbReference type="ARBA" id="ARBA00004141"/>
    </source>
</evidence>
<evidence type="ECO:0000256" key="4">
    <source>
        <dbReference type="ARBA" id="ARBA00023136"/>
    </source>
</evidence>
<feature type="transmembrane region" description="Helical" evidence="5">
    <location>
        <begin position="41"/>
        <end position="64"/>
    </location>
</feature>
<feature type="transmembrane region" description="Helical" evidence="5">
    <location>
        <begin position="308"/>
        <end position="331"/>
    </location>
</feature>
<feature type="transmembrane region" description="Helical" evidence="5">
    <location>
        <begin position="283"/>
        <end position="302"/>
    </location>
</feature>
<name>A0A9X2KPV2_9SPHN</name>
<dbReference type="Proteomes" id="UP001139486">
    <property type="component" value="Unassembled WGS sequence"/>
</dbReference>
<dbReference type="InterPro" id="IPR020846">
    <property type="entry name" value="MFS_dom"/>
</dbReference>
<feature type="transmembrane region" description="Helical" evidence="5">
    <location>
        <begin position="369"/>
        <end position="391"/>
    </location>
</feature>
<evidence type="ECO:0000256" key="2">
    <source>
        <dbReference type="ARBA" id="ARBA00022692"/>
    </source>
</evidence>
<keyword evidence="2 5" id="KW-0812">Transmembrane</keyword>
<dbReference type="PANTHER" id="PTHR11662:SF399">
    <property type="entry name" value="FI19708P1-RELATED"/>
    <property type="match status" value="1"/>
</dbReference>
<proteinExistence type="predicted"/>
<dbReference type="Pfam" id="PF07690">
    <property type="entry name" value="MFS_1"/>
    <property type="match status" value="1"/>
</dbReference>
<keyword evidence="3 5" id="KW-1133">Transmembrane helix</keyword>